<evidence type="ECO:0000256" key="1">
    <source>
        <dbReference type="ARBA" id="ARBA00022741"/>
    </source>
</evidence>
<name>A0ABM8VWA3_GIGMA</name>
<dbReference type="InterPro" id="IPR000719">
    <property type="entry name" value="Prot_kinase_dom"/>
</dbReference>
<proteinExistence type="predicted"/>
<accession>A0ABM8VWA3</accession>
<dbReference type="PANTHER" id="PTHR46008">
    <property type="entry name" value="LEAF RUST 10 DISEASE-RESISTANCE LOCUS RECEPTOR-LIKE PROTEIN KINASE-LIKE 1.4"/>
    <property type="match status" value="1"/>
</dbReference>
<feature type="domain" description="Protein kinase" evidence="4">
    <location>
        <begin position="33"/>
        <end position="162"/>
    </location>
</feature>
<gene>
    <name evidence="5" type="ORF">GMARGA_LOCUS368</name>
</gene>
<dbReference type="SMART" id="SM00220">
    <property type="entry name" value="S_TKc"/>
    <property type="match status" value="1"/>
</dbReference>
<keyword evidence="2 3" id="KW-0067">ATP-binding</keyword>
<dbReference type="PROSITE" id="PS00107">
    <property type="entry name" value="PROTEIN_KINASE_ATP"/>
    <property type="match status" value="1"/>
</dbReference>
<reference evidence="5 6" key="1">
    <citation type="submission" date="2021-06" db="EMBL/GenBank/DDBJ databases">
        <authorList>
            <person name="Kallberg Y."/>
            <person name="Tangrot J."/>
            <person name="Rosling A."/>
        </authorList>
    </citation>
    <scope>NUCLEOTIDE SEQUENCE [LARGE SCALE GENOMIC DNA]</scope>
    <source>
        <strain evidence="5 6">120-4 pot B 10/14</strain>
    </source>
</reference>
<keyword evidence="6" id="KW-1185">Reference proteome</keyword>
<evidence type="ECO:0000313" key="6">
    <source>
        <dbReference type="Proteomes" id="UP000789901"/>
    </source>
</evidence>
<dbReference type="InterPro" id="IPR017441">
    <property type="entry name" value="Protein_kinase_ATP_BS"/>
</dbReference>
<comment type="caution">
    <text evidence="5">The sequence shown here is derived from an EMBL/GenBank/DDBJ whole genome shotgun (WGS) entry which is preliminary data.</text>
</comment>
<dbReference type="EMBL" id="CAJVQB010000061">
    <property type="protein sequence ID" value="CAG8462336.1"/>
    <property type="molecule type" value="Genomic_DNA"/>
</dbReference>
<dbReference type="PANTHER" id="PTHR46008:SF2">
    <property type="entry name" value="LEAF RUST 10 DISEASE-RESISTANCE LOCUS RECEPTOR-LIKE PROTEIN KINASE-LIKE 1.4"/>
    <property type="match status" value="1"/>
</dbReference>
<evidence type="ECO:0000256" key="3">
    <source>
        <dbReference type="PROSITE-ProRule" id="PRU10141"/>
    </source>
</evidence>
<dbReference type="CDD" id="cd00180">
    <property type="entry name" value="PKc"/>
    <property type="match status" value="1"/>
</dbReference>
<dbReference type="Pfam" id="PF07714">
    <property type="entry name" value="PK_Tyr_Ser-Thr"/>
    <property type="match status" value="1"/>
</dbReference>
<dbReference type="Proteomes" id="UP000789901">
    <property type="component" value="Unassembled WGS sequence"/>
</dbReference>
<feature type="binding site" evidence="3">
    <location>
        <position position="63"/>
    </location>
    <ligand>
        <name>ATP</name>
        <dbReference type="ChEBI" id="CHEBI:30616"/>
    </ligand>
</feature>
<dbReference type="PROSITE" id="PS50011">
    <property type="entry name" value="PROTEIN_KINASE_DOM"/>
    <property type="match status" value="1"/>
</dbReference>
<organism evidence="5 6">
    <name type="scientific">Gigaspora margarita</name>
    <dbReference type="NCBI Taxonomy" id="4874"/>
    <lineage>
        <taxon>Eukaryota</taxon>
        <taxon>Fungi</taxon>
        <taxon>Fungi incertae sedis</taxon>
        <taxon>Mucoromycota</taxon>
        <taxon>Glomeromycotina</taxon>
        <taxon>Glomeromycetes</taxon>
        <taxon>Diversisporales</taxon>
        <taxon>Gigasporaceae</taxon>
        <taxon>Gigaspora</taxon>
    </lineage>
</organism>
<evidence type="ECO:0000256" key="2">
    <source>
        <dbReference type="ARBA" id="ARBA00022840"/>
    </source>
</evidence>
<dbReference type="SUPFAM" id="SSF56112">
    <property type="entry name" value="Protein kinase-like (PK-like)"/>
    <property type="match status" value="1"/>
</dbReference>
<protein>
    <submittedName>
        <fullName evidence="5">23276_t:CDS:1</fullName>
    </submittedName>
</protein>
<evidence type="ECO:0000313" key="5">
    <source>
        <dbReference type="EMBL" id="CAG8462336.1"/>
    </source>
</evidence>
<evidence type="ECO:0000259" key="4">
    <source>
        <dbReference type="PROSITE" id="PS50011"/>
    </source>
</evidence>
<dbReference type="InterPro" id="IPR011009">
    <property type="entry name" value="Kinase-like_dom_sf"/>
</dbReference>
<dbReference type="InterPro" id="IPR001245">
    <property type="entry name" value="Ser-Thr/Tyr_kinase_cat_dom"/>
</dbReference>
<dbReference type="Gene3D" id="1.10.510.10">
    <property type="entry name" value="Transferase(Phosphotransferase) domain 1"/>
    <property type="match status" value="1"/>
</dbReference>
<sequence length="162" mass="18858">MIFEDLSIKISDPFKELLKETSTINKFIDYDEFKNIRLIGSGSFGSTYQAVIETFNIDVVALKSVENIDVITVKEILNEVNLYKDFIHDNIIKFYGITKNEGHQYLLVQEYADGGTITTYLQNNFYKLNWEHKLNLAQQLINGIKFMHEKEIIHGNLVIKKF</sequence>
<keyword evidence="1 3" id="KW-0547">Nucleotide-binding</keyword>